<dbReference type="PRINTS" id="PR00834">
    <property type="entry name" value="PROTEASES2C"/>
</dbReference>
<evidence type="ECO:0000313" key="4">
    <source>
        <dbReference type="EMBL" id="RVU34606.1"/>
    </source>
</evidence>
<dbReference type="SUPFAM" id="SSF50156">
    <property type="entry name" value="PDZ domain-like"/>
    <property type="match status" value="1"/>
</dbReference>
<name>A0A3S2VN95_9PROT</name>
<dbReference type="SMART" id="SM00228">
    <property type="entry name" value="PDZ"/>
    <property type="match status" value="1"/>
</dbReference>
<evidence type="ECO:0000259" key="3">
    <source>
        <dbReference type="PROSITE" id="PS50106"/>
    </source>
</evidence>
<proteinExistence type="predicted"/>
<keyword evidence="2" id="KW-0378">Hydrolase</keyword>
<dbReference type="Pfam" id="PF13365">
    <property type="entry name" value="Trypsin_2"/>
    <property type="match status" value="1"/>
</dbReference>
<dbReference type="GO" id="GO:0004252">
    <property type="term" value="F:serine-type endopeptidase activity"/>
    <property type="evidence" value="ECO:0007669"/>
    <property type="project" value="InterPro"/>
</dbReference>
<keyword evidence="5" id="KW-1185">Reference proteome</keyword>
<dbReference type="InterPro" id="IPR051201">
    <property type="entry name" value="Chloro_Bact_Ser_Proteases"/>
</dbReference>
<dbReference type="InterPro" id="IPR001478">
    <property type="entry name" value="PDZ"/>
</dbReference>
<dbReference type="GO" id="GO:0006508">
    <property type="term" value="P:proteolysis"/>
    <property type="evidence" value="ECO:0007669"/>
    <property type="project" value="UniProtKB-KW"/>
</dbReference>
<feature type="domain" description="PDZ" evidence="3">
    <location>
        <begin position="234"/>
        <end position="303"/>
    </location>
</feature>
<dbReference type="PROSITE" id="PS50106">
    <property type="entry name" value="PDZ"/>
    <property type="match status" value="1"/>
</dbReference>
<sequence>MADEQDWAIAEDNQPRPENLDYDLTVALGSLFTLRSEIPEDAFTAHALGTERAGTAVLVNAQGLLLTIGYLVAEAEKLWIIGQDGAAVEGHPIAYDFTTGFGLVQALGKLSHPPLTLGNSSAVHVGDRVVFASAGGLDHALAAQVVSKREFAGYWEYVLDEAMFTTPAHPFWGGGAMLNDKGELVGIGSLYVGDARGHGMPSEGNMIVPIDLAKPLLEEIANEGRVSIQSRPWLGFYTAEAENHLIIAGIAPNGPAEKAGVETGDVVLEIAGSPVGDLADLFRTIWSLGDAGVTVPLTLVRDGARVTVKVPSADRNDFLKSPRLH</sequence>
<evidence type="ECO:0000256" key="1">
    <source>
        <dbReference type="ARBA" id="ARBA00022670"/>
    </source>
</evidence>
<dbReference type="Proteomes" id="UP000287447">
    <property type="component" value="Unassembled WGS sequence"/>
</dbReference>
<protein>
    <submittedName>
        <fullName evidence="4">Serine protease</fullName>
    </submittedName>
</protein>
<dbReference type="SUPFAM" id="SSF50494">
    <property type="entry name" value="Trypsin-like serine proteases"/>
    <property type="match status" value="1"/>
</dbReference>
<dbReference type="Gene3D" id="2.40.10.120">
    <property type="match status" value="1"/>
</dbReference>
<organism evidence="4 5">
    <name type="scientific">Hwanghaeella grinnelliae</name>
    <dbReference type="NCBI Taxonomy" id="2500179"/>
    <lineage>
        <taxon>Bacteria</taxon>
        <taxon>Pseudomonadati</taxon>
        <taxon>Pseudomonadota</taxon>
        <taxon>Alphaproteobacteria</taxon>
        <taxon>Rhodospirillales</taxon>
        <taxon>Rhodospirillaceae</taxon>
        <taxon>Hwanghaeella</taxon>
    </lineage>
</organism>
<accession>A0A3S2VN95</accession>
<dbReference type="InterPro" id="IPR036034">
    <property type="entry name" value="PDZ_sf"/>
</dbReference>
<dbReference type="OrthoDB" id="7296822at2"/>
<dbReference type="PANTHER" id="PTHR43343">
    <property type="entry name" value="PEPTIDASE S12"/>
    <property type="match status" value="1"/>
</dbReference>
<evidence type="ECO:0000256" key="2">
    <source>
        <dbReference type="ARBA" id="ARBA00022801"/>
    </source>
</evidence>
<keyword evidence="1 4" id="KW-0645">Protease</keyword>
<comment type="caution">
    <text evidence="4">The sequence shown here is derived from an EMBL/GenBank/DDBJ whole genome shotgun (WGS) entry which is preliminary data.</text>
</comment>
<dbReference type="PANTHER" id="PTHR43343:SF3">
    <property type="entry name" value="PROTEASE DO-LIKE 8, CHLOROPLASTIC"/>
    <property type="match status" value="1"/>
</dbReference>
<evidence type="ECO:0000313" key="5">
    <source>
        <dbReference type="Proteomes" id="UP000287447"/>
    </source>
</evidence>
<dbReference type="AlphaFoldDB" id="A0A3S2VN95"/>
<dbReference type="InterPro" id="IPR009003">
    <property type="entry name" value="Peptidase_S1_PA"/>
</dbReference>
<dbReference type="Gene3D" id="2.30.42.10">
    <property type="match status" value="1"/>
</dbReference>
<dbReference type="RefSeq" id="WP_127766586.1">
    <property type="nucleotide sequence ID" value="NZ_SADE01000003.1"/>
</dbReference>
<gene>
    <name evidence="4" type="ORF">EOI86_17230</name>
</gene>
<dbReference type="Pfam" id="PF13180">
    <property type="entry name" value="PDZ_2"/>
    <property type="match status" value="1"/>
</dbReference>
<dbReference type="EMBL" id="SADE01000003">
    <property type="protein sequence ID" value="RVU34606.1"/>
    <property type="molecule type" value="Genomic_DNA"/>
</dbReference>
<reference evidence="5" key="1">
    <citation type="submission" date="2019-01" db="EMBL/GenBank/DDBJ databases">
        <title>Gri0909 isolated from a small marine red alga.</title>
        <authorList>
            <person name="Kim J."/>
            <person name="Jeong S.E."/>
            <person name="Jeon C.O."/>
        </authorList>
    </citation>
    <scope>NUCLEOTIDE SEQUENCE [LARGE SCALE GENOMIC DNA]</scope>
    <source>
        <strain evidence="5">Gri0909</strain>
    </source>
</reference>
<dbReference type="InterPro" id="IPR001940">
    <property type="entry name" value="Peptidase_S1C"/>
</dbReference>